<evidence type="ECO:0000256" key="7">
    <source>
        <dbReference type="RuleBase" id="RU003313"/>
    </source>
</evidence>
<keyword evidence="2 6" id="KW-0819">tRNA processing</keyword>
<evidence type="ECO:0000313" key="10">
    <source>
        <dbReference type="Proteomes" id="UP000595564"/>
    </source>
</evidence>
<dbReference type="EC" id="3.6.-.-" evidence="6"/>
<dbReference type="InterPro" id="IPR027417">
    <property type="entry name" value="P-loop_NTPase"/>
</dbReference>
<evidence type="ECO:0000256" key="5">
    <source>
        <dbReference type="ARBA" id="ARBA00023134"/>
    </source>
</evidence>
<reference evidence="9 10" key="1">
    <citation type="journal article" date="2012" name="Extremophiles">
        <title>Thermotomaculum hydrothermale gen. nov., sp. nov., a novel heterotrophic thermophile within the phylum Acidobacteria from a deep-sea hydrothermal vent chimney in the Southern Okinawa Trough.</title>
        <authorList>
            <person name="Izumi H."/>
            <person name="Nunoura T."/>
            <person name="Miyazaki M."/>
            <person name="Mino S."/>
            <person name="Toki T."/>
            <person name="Takai K."/>
            <person name="Sako Y."/>
            <person name="Sawabe T."/>
            <person name="Nakagawa S."/>
        </authorList>
    </citation>
    <scope>NUCLEOTIDE SEQUENCE [LARGE SCALE GENOMIC DNA]</scope>
    <source>
        <strain evidence="9 10">AC55</strain>
    </source>
</reference>
<evidence type="ECO:0000256" key="1">
    <source>
        <dbReference type="ARBA" id="ARBA00011043"/>
    </source>
</evidence>
<dbReference type="NCBIfam" id="TIGR00231">
    <property type="entry name" value="small_GTP"/>
    <property type="match status" value="1"/>
</dbReference>
<keyword evidence="6" id="KW-0963">Cytoplasm</keyword>
<comment type="subcellular location">
    <subcellularLocation>
        <location evidence="6">Cytoplasm</location>
    </subcellularLocation>
</comment>
<proteinExistence type="inferred from homology"/>
<organism evidence="9 10">
    <name type="scientific">Thermotomaculum hydrothermale</name>
    <dbReference type="NCBI Taxonomy" id="981385"/>
    <lineage>
        <taxon>Bacteria</taxon>
        <taxon>Pseudomonadati</taxon>
        <taxon>Acidobacteriota</taxon>
        <taxon>Holophagae</taxon>
        <taxon>Thermotomaculales</taxon>
        <taxon>Thermotomaculaceae</taxon>
        <taxon>Thermotomaculum</taxon>
    </lineage>
</organism>
<dbReference type="GO" id="GO:0003924">
    <property type="term" value="F:GTPase activity"/>
    <property type="evidence" value="ECO:0007669"/>
    <property type="project" value="UniProtKB-UniRule"/>
</dbReference>
<feature type="binding site" evidence="6">
    <location>
        <begin position="223"/>
        <end position="228"/>
    </location>
    <ligand>
        <name>GTP</name>
        <dbReference type="ChEBI" id="CHEBI:37565"/>
    </ligand>
</feature>
<evidence type="ECO:0000256" key="4">
    <source>
        <dbReference type="ARBA" id="ARBA00022958"/>
    </source>
</evidence>
<feature type="binding site" evidence="6">
    <location>
        <position position="244"/>
    </location>
    <ligand>
        <name>K(+)</name>
        <dbReference type="ChEBI" id="CHEBI:29103"/>
    </ligand>
</feature>
<dbReference type="InterPro" id="IPR025867">
    <property type="entry name" value="MnmE_helical"/>
</dbReference>
<evidence type="ECO:0000256" key="2">
    <source>
        <dbReference type="ARBA" id="ARBA00022694"/>
    </source>
</evidence>
<feature type="binding site" evidence="6">
    <location>
        <position position="78"/>
    </location>
    <ligand>
        <name>(6S)-5-formyl-5,6,7,8-tetrahydrofolate</name>
        <dbReference type="ChEBI" id="CHEBI:57457"/>
    </ligand>
</feature>
<comment type="function">
    <text evidence="6">Exhibits a very high intrinsic GTPase hydrolysis rate. Involved in the addition of a carboxymethylaminomethyl (cmnm) group at the wobble position (U34) of certain tRNAs, forming tRNA-cmnm(5)s(2)U34.</text>
</comment>
<keyword evidence="6" id="KW-0460">Magnesium</keyword>
<dbReference type="GO" id="GO:0005829">
    <property type="term" value="C:cytosol"/>
    <property type="evidence" value="ECO:0007669"/>
    <property type="project" value="TreeGrafter"/>
</dbReference>
<dbReference type="Gene3D" id="3.30.1360.120">
    <property type="entry name" value="Probable tRNA modification gtpase trme, domain 1"/>
    <property type="match status" value="1"/>
</dbReference>
<comment type="similarity">
    <text evidence="1 6 7">Belongs to the TRAFAC class TrmE-Era-EngA-EngB-Septin-like GTPase superfamily. TrmE GTPase family.</text>
</comment>
<feature type="binding site" evidence="6">
    <location>
        <position position="227"/>
    </location>
    <ligand>
        <name>Mg(2+)</name>
        <dbReference type="ChEBI" id="CHEBI:18420"/>
    </ligand>
</feature>
<dbReference type="InterPro" id="IPR005225">
    <property type="entry name" value="Small_GTP-bd"/>
</dbReference>
<dbReference type="Pfam" id="PF01926">
    <property type="entry name" value="MMR_HSR1"/>
    <property type="match status" value="1"/>
</dbReference>
<feature type="binding site" evidence="6">
    <location>
        <position position="248"/>
    </location>
    <ligand>
        <name>Mg(2+)</name>
        <dbReference type="ChEBI" id="CHEBI:18420"/>
    </ligand>
</feature>
<evidence type="ECO:0000256" key="3">
    <source>
        <dbReference type="ARBA" id="ARBA00022741"/>
    </source>
</evidence>
<feature type="binding site" evidence="6">
    <location>
        <position position="118"/>
    </location>
    <ligand>
        <name>(6S)-5-formyl-5,6,7,8-tetrahydrofolate</name>
        <dbReference type="ChEBI" id="CHEBI:57457"/>
    </ligand>
</feature>
<evidence type="ECO:0000313" key="9">
    <source>
        <dbReference type="EMBL" id="BBB33482.1"/>
    </source>
</evidence>
<feature type="binding site" evidence="6">
    <location>
        <position position="223"/>
    </location>
    <ligand>
        <name>K(+)</name>
        <dbReference type="ChEBI" id="CHEBI:29103"/>
    </ligand>
</feature>
<comment type="cofactor">
    <cofactor evidence="6">
        <name>K(+)</name>
        <dbReference type="ChEBI" id="CHEBI:29103"/>
    </cofactor>
    <text evidence="6">Binds 1 potassium ion per subunit.</text>
</comment>
<feature type="domain" description="TrmE-type G" evidence="8">
    <location>
        <begin position="213"/>
        <end position="360"/>
    </location>
</feature>
<dbReference type="CDD" id="cd04164">
    <property type="entry name" value="trmE"/>
    <property type="match status" value="1"/>
</dbReference>
<keyword evidence="10" id="KW-1185">Reference proteome</keyword>
<keyword evidence="6" id="KW-0378">Hydrolase</keyword>
<dbReference type="InterPro" id="IPR031168">
    <property type="entry name" value="G_TrmE"/>
</dbReference>
<feature type="binding site" evidence="6">
    <location>
        <position position="247"/>
    </location>
    <ligand>
        <name>K(+)</name>
        <dbReference type="ChEBI" id="CHEBI:29103"/>
    </ligand>
</feature>
<dbReference type="GO" id="GO:0046872">
    <property type="term" value="F:metal ion binding"/>
    <property type="evidence" value="ECO:0007669"/>
    <property type="project" value="UniProtKB-KW"/>
</dbReference>
<dbReference type="EMBL" id="AP017470">
    <property type="protein sequence ID" value="BBB33482.1"/>
    <property type="molecule type" value="Genomic_DNA"/>
</dbReference>
<dbReference type="AlphaFoldDB" id="A0A7R6T092"/>
<dbReference type="InterPro" id="IPR018948">
    <property type="entry name" value="GTP-bd_TrmE_N"/>
</dbReference>
<dbReference type="NCBIfam" id="TIGR00450">
    <property type="entry name" value="mnmE_trmE_thdF"/>
    <property type="match status" value="1"/>
</dbReference>
<dbReference type="Proteomes" id="UP000595564">
    <property type="component" value="Chromosome"/>
</dbReference>
<dbReference type="InterPro" id="IPR027266">
    <property type="entry name" value="TrmE/GcvT-like"/>
</dbReference>
<keyword evidence="5 6" id="KW-0342">GTP-binding</keyword>
<keyword evidence="3 6" id="KW-0547">Nucleotide-binding</keyword>
<dbReference type="HAMAP" id="MF_00379">
    <property type="entry name" value="GTPase_MnmE"/>
    <property type="match status" value="1"/>
</dbReference>
<dbReference type="PANTHER" id="PTHR42714">
    <property type="entry name" value="TRNA MODIFICATION GTPASE GTPBP3"/>
    <property type="match status" value="1"/>
</dbReference>
<dbReference type="RefSeq" id="WP_201327792.1">
    <property type="nucleotide sequence ID" value="NZ_AP017470.1"/>
</dbReference>
<dbReference type="SUPFAM" id="SSF52540">
    <property type="entry name" value="P-loop containing nucleoside triphosphate hydrolases"/>
    <property type="match status" value="1"/>
</dbReference>
<dbReference type="Gene3D" id="1.20.120.430">
    <property type="entry name" value="tRNA modification GTPase MnmE domain 2"/>
    <property type="match status" value="1"/>
</dbReference>
<protein>
    <recommendedName>
        <fullName evidence="6">tRNA modification GTPase MnmE</fullName>
        <ecNumber evidence="6">3.6.-.-</ecNumber>
    </recommendedName>
</protein>
<feature type="binding site" evidence="6">
    <location>
        <begin position="267"/>
        <end position="270"/>
    </location>
    <ligand>
        <name>GTP</name>
        <dbReference type="ChEBI" id="CHEBI:37565"/>
    </ligand>
</feature>
<evidence type="ECO:0000256" key="6">
    <source>
        <dbReference type="HAMAP-Rule" id="MF_00379"/>
    </source>
</evidence>
<dbReference type="GO" id="GO:0002098">
    <property type="term" value="P:tRNA wobble uridine modification"/>
    <property type="evidence" value="ECO:0007669"/>
    <property type="project" value="TreeGrafter"/>
</dbReference>
<name>A0A7R6T092_9BACT</name>
<dbReference type="PANTHER" id="PTHR42714:SF2">
    <property type="entry name" value="TRNA MODIFICATION GTPASE GTPBP3, MITOCHONDRIAL"/>
    <property type="match status" value="1"/>
</dbReference>
<evidence type="ECO:0000259" key="8">
    <source>
        <dbReference type="PROSITE" id="PS51709"/>
    </source>
</evidence>
<keyword evidence="6" id="KW-0479">Metal-binding</keyword>
<sequence length="436" mass="48279">MKNTIVAIATPPGKGGVGIVRVSGENSLKIAKRFFSPVPDNLEHSRMYFGKFKGEVEDTGYLVYFKSPKSYTGEDTVEFHLHGSPYILYSVVSSIINSGLARLAEPGEFTKRALFNGKINLIDAEAINTIISAENSYQAKVLSNLSGRLSDFVLNLKDNLIKSIAFLEASIEYPEEEETEDAVERAVPIVREALKSLENVLQVYEKSRFIFKGAKVVIAGKPNVGKSSLLNAIAGFERAIVTEIPGTTTDSIEVDIEYRGIKFSFVDTAGIREASGLVENLGIERTFKELEESDLILYLFDSSDKDFVLPDGFERFNSKIIKVLNKIDLFDIVEFNGLKISAKKKTGIDKLLDTVFDFFNKIDFSENFVFSERQYSSLKQAESVLLKFLDIAEDKVLPEVGVAVIGEAVEILESVIGEVTTDNILDSVFGNFCLGK</sequence>
<feature type="binding site" evidence="6">
    <location>
        <begin position="242"/>
        <end position="248"/>
    </location>
    <ligand>
        <name>GTP</name>
        <dbReference type="ChEBI" id="CHEBI:37565"/>
    </ligand>
</feature>
<dbReference type="PRINTS" id="PR00449">
    <property type="entry name" value="RASTRNSFRMNG"/>
</dbReference>
<dbReference type="InterPro" id="IPR006073">
    <property type="entry name" value="GTP-bd"/>
</dbReference>
<dbReference type="GO" id="GO:0005525">
    <property type="term" value="F:GTP binding"/>
    <property type="evidence" value="ECO:0007669"/>
    <property type="project" value="UniProtKB-UniRule"/>
</dbReference>
<dbReference type="InterPro" id="IPR027368">
    <property type="entry name" value="MnmE_dom2"/>
</dbReference>
<comment type="caution">
    <text evidence="6">Lacks conserved residue(s) required for the propagation of feature annotation.</text>
</comment>
<dbReference type="KEGG" id="thyd:TTHT_2042"/>
<dbReference type="PROSITE" id="PS51709">
    <property type="entry name" value="G_TRME"/>
    <property type="match status" value="1"/>
</dbReference>
<dbReference type="Gene3D" id="3.40.50.300">
    <property type="entry name" value="P-loop containing nucleotide triphosphate hydrolases"/>
    <property type="match status" value="1"/>
</dbReference>
<dbReference type="CDD" id="cd14858">
    <property type="entry name" value="TrmE_N"/>
    <property type="match status" value="1"/>
</dbReference>
<dbReference type="InterPro" id="IPR004520">
    <property type="entry name" value="GTPase_MnmE"/>
</dbReference>
<feature type="binding site" evidence="6">
    <location>
        <position position="436"/>
    </location>
    <ligand>
        <name>(6S)-5-formyl-5,6,7,8-tetrahydrofolate</name>
        <dbReference type="ChEBI" id="CHEBI:57457"/>
    </ligand>
</feature>
<accession>A0A7R6T092</accession>
<dbReference type="Pfam" id="PF12631">
    <property type="entry name" value="MnmE_helical"/>
    <property type="match status" value="1"/>
</dbReference>
<dbReference type="GO" id="GO:0030488">
    <property type="term" value="P:tRNA methylation"/>
    <property type="evidence" value="ECO:0007669"/>
    <property type="project" value="TreeGrafter"/>
</dbReference>
<feature type="binding site" evidence="6">
    <location>
        <position position="21"/>
    </location>
    <ligand>
        <name>(6S)-5-formyl-5,6,7,8-tetrahydrofolate</name>
        <dbReference type="ChEBI" id="CHEBI:57457"/>
    </ligand>
</feature>
<gene>
    <name evidence="6 9" type="primary">mnmE</name>
    <name evidence="6" type="synonym">trmE</name>
    <name evidence="9" type="ORF">TTHT_2042</name>
</gene>
<comment type="subunit">
    <text evidence="6">Homodimer. Heterotetramer of two MnmE and two MnmG subunits.</text>
</comment>
<keyword evidence="4 6" id="KW-0630">Potassium</keyword>
<dbReference type="Pfam" id="PF10396">
    <property type="entry name" value="TrmE_N"/>
    <property type="match status" value="1"/>
</dbReference>
<feature type="binding site" evidence="6">
    <location>
        <position position="242"/>
    </location>
    <ligand>
        <name>K(+)</name>
        <dbReference type="ChEBI" id="CHEBI:29103"/>
    </ligand>
</feature>